<name>A0ABS7K791_9BACI</name>
<accession>A0ABS7K791</accession>
<protein>
    <submittedName>
        <fullName evidence="1">Uncharacterized protein</fullName>
    </submittedName>
</protein>
<sequence>MYYYGEPHYYANPYYQVNPYQPTEMYDPNLQNYFDAPLDYNMRQVDLGTRWEVEEGGYRGVWTRRGNSNVFDGRWTRQGATPITAVLRMTVQDNFVCISRRNSSDGNNCQYVGRVVGNRVTGTNVCDRGGGPWSATIQRGPQAPDLGRRWDVQEGAWRGVWTRRGNSNTFDGRWTRQGATPITAVLTMEQNGNNVRILRRNSSDGNNCQYTGRIQGRNASGSFTCDQGGGQWSANIRG</sequence>
<dbReference type="EMBL" id="JACWFH010000017">
    <property type="protein sequence ID" value="MBY0097955.1"/>
    <property type="molecule type" value="Genomic_DNA"/>
</dbReference>
<comment type="caution">
    <text evidence="1">The sequence shown here is derived from an EMBL/GenBank/DDBJ whole genome shotgun (WGS) entry which is preliminary data.</text>
</comment>
<dbReference type="RefSeq" id="WP_221874176.1">
    <property type="nucleotide sequence ID" value="NZ_JACWFH010000017.1"/>
</dbReference>
<evidence type="ECO:0000313" key="2">
    <source>
        <dbReference type="Proteomes" id="UP000769780"/>
    </source>
</evidence>
<evidence type="ECO:0000313" key="1">
    <source>
        <dbReference type="EMBL" id="MBY0097955.1"/>
    </source>
</evidence>
<gene>
    <name evidence="1" type="ORF">H0185_14210</name>
</gene>
<reference evidence="1 2" key="1">
    <citation type="submission" date="2020-07" db="EMBL/GenBank/DDBJ databases">
        <title>Fungal Genomes of the International Space Station.</title>
        <authorList>
            <person name="Seuylemezian A."/>
            <person name="Singh N.K."/>
            <person name="Wood J."/>
            <person name="Venkateswaran K."/>
        </authorList>
    </citation>
    <scope>NUCLEOTIDE SEQUENCE [LARGE SCALE GENOMIC DNA]</scope>
    <source>
        <strain evidence="1 2">PL-B2</strain>
    </source>
</reference>
<dbReference type="Proteomes" id="UP000769780">
    <property type="component" value="Unassembled WGS sequence"/>
</dbReference>
<proteinExistence type="predicted"/>
<keyword evidence="2" id="KW-1185">Reference proteome</keyword>
<organism evidence="1 2">
    <name type="scientific">Mesobacillus maritimus</name>
    <dbReference type="NCBI Taxonomy" id="1643336"/>
    <lineage>
        <taxon>Bacteria</taxon>
        <taxon>Bacillati</taxon>
        <taxon>Bacillota</taxon>
        <taxon>Bacilli</taxon>
        <taxon>Bacillales</taxon>
        <taxon>Bacillaceae</taxon>
        <taxon>Mesobacillus</taxon>
    </lineage>
</organism>